<evidence type="ECO:0000313" key="5">
    <source>
        <dbReference type="EMBL" id="CAH0379860.1"/>
    </source>
</evidence>
<evidence type="ECO:0000256" key="2">
    <source>
        <dbReference type="ARBA" id="ARBA00023014"/>
    </source>
</evidence>
<keyword evidence="1" id="KW-0408">Iron</keyword>
<keyword evidence="2" id="KW-0411">Iron-sulfur</keyword>
<comment type="caution">
    <text evidence="5">The sequence shown here is derived from an EMBL/GenBank/DDBJ whole genome shotgun (WGS) entry which is preliminary data.</text>
</comment>
<dbReference type="OrthoDB" id="5987010at2759"/>
<gene>
    <name evidence="5" type="ORF">PECAL_6P14990</name>
</gene>
<dbReference type="CDD" id="cd00136">
    <property type="entry name" value="PDZ_canonical"/>
    <property type="match status" value="1"/>
</dbReference>
<keyword evidence="6" id="KW-1185">Reference proteome</keyword>
<dbReference type="Gene3D" id="3.10.20.30">
    <property type="match status" value="1"/>
</dbReference>
<name>A0A8J2SXZ2_9STRA</name>
<proteinExistence type="predicted"/>
<dbReference type="SUPFAM" id="SSF54292">
    <property type="entry name" value="2Fe-2S ferredoxin-like"/>
    <property type="match status" value="1"/>
</dbReference>
<dbReference type="GO" id="GO:0051537">
    <property type="term" value="F:2 iron, 2 sulfur cluster binding"/>
    <property type="evidence" value="ECO:0007669"/>
    <property type="project" value="UniProtKB-KW"/>
</dbReference>
<dbReference type="InterPro" id="IPR001041">
    <property type="entry name" value="2Fe-2S_ferredoxin-type"/>
</dbReference>
<organism evidence="5 6">
    <name type="scientific">Pelagomonas calceolata</name>
    <dbReference type="NCBI Taxonomy" id="35677"/>
    <lineage>
        <taxon>Eukaryota</taxon>
        <taxon>Sar</taxon>
        <taxon>Stramenopiles</taxon>
        <taxon>Ochrophyta</taxon>
        <taxon>Pelagophyceae</taxon>
        <taxon>Pelagomonadales</taxon>
        <taxon>Pelagomonadaceae</taxon>
        <taxon>Pelagomonas</taxon>
    </lineage>
</organism>
<keyword evidence="1" id="KW-0479">Metal-binding</keyword>
<dbReference type="EMBL" id="CAKKNE010000006">
    <property type="protein sequence ID" value="CAH0379860.1"/>
    <property type="molecule type" value="Genomic_DNA"/>
</dbReference>
<dbReference type="Pfam" id="PF00595">
    <property type="entry name" value="PDZ"/>
    <property type="match status" value="1"/>
</dbReference>
<keyword evidence="1" id="KW-0001">2Fe-2S</keyword>
<evidence type="ECO:0000256" key="3">
    <source>
        <dbReference type="SAM" id="SignalP"/>
    </source>
</evidence>
<dbReference type="Gene3D" id="2.30.42.10">
    <property type="match status" value="1"/>
</dbReference>
<dbReference type="Proteomes" id="UP000789595">
    <property type="component" value="Unassembled WGS sequence"/>
</dbReference>
<accession>A0A8J2SXZ2</accession>
<dbReference type="AlphaFoldDB" id="A0A8J2SXZ2"/>
<dbReference type="SMART" id="SM00228">
    <property type="entry name" value="PDZ"/>
    <property type="match status" value="1"/>
</dbReference>
<dbReference type="InterPro" id="IPR036034">
    <property type="entry name" value="PDZ_sf"/>
</dbReference>
<reference evidence="5" key="1">
    <citation type="submission" date="2021-11" db="EMBL/GenBank/DDBJ databases">
        <authorList>
            <consortium name="Genoscope - CEA"/>
            <person name="William W."/>
        </authorList>
    </citation>
    <scope>NUCLEOTIDE SEQUENCE</scope>
</reference>
<keyword evidence="3" id="KW-0732">Signal</keyword>
<evidence type="ECO:0000259" key="4">
    <source>
        <dbReference type="PROSITE" id="PS50106"/>
    </source>
</evidence>
<evidence type="ECO:0000313" key="6">
    <source>
        <dbReference type="Proteomes" id="UP000789595"/>
    </source>
</evidence>
<dbReference type="Pfam" id="PF00111">
    <property type="entry name" value="Fer2"/>
    <property type="match status" value="1"/>
</dbReference>
<dbReference type="InterPro" id="IPR036010">
    <property type="entry name" value="2Fe-2S_ferredoxin-like_sf"/>
</dbReference>
<dbReference type="InterPro" id="IPR001478">
    <property type="entry name" value="PDZ"/>
</dbReference>
<sequence length="220" mass="23470">MHRSLWFACLVASTAAFMAQQQRPRTTLHAVDVSLEKPLGLVLEENVRDAPEGLYVAEIDSDGSASACADIKVDDRLDAVNGVDTTSMGFDDVMDLIVDAPSPVQLQFSGPTCQLTVVGPKGETTFEVKKGANLRKELLARKQDVYDFKGKMMNCNGGGQCGNQSGGQCGLCAVRVADGAFGPRYEWEERHVAKIGADARLACQTTVKGGDAATVTLQAK</sequence>
<dbReference type="CDD" id="cd00207">
    <property type="entry name" value="fer2"/>
    <property type="match status" value="1"/>
</dbReference>
<dbReference type="SUPFAM" id="SSF50156">
    <property type="entry name" value="PDZ domain-like"/>
    <property type="match status" value="1"/>
</dbReference>
<feature type="domain" description="PDZ" evidence="4">
    <location>
        <begin position="25"/>
        <end position="112"/>
    </location>
</feature>
<dbReference type="PROSITE" id="PS50106">
    <property type="entry name" value="PDZ"/>
    <property type="match status" value="1"/>
</dbReference>
<dbReference type="InterPro" id="IPR012675">
    <property type="entry name" value="Beta-grasp_dom_sf"/>
</dbReference>
<evidence type="ECO:0000256" key="1">
    <source>
        <dbReference type="ARBA" id="ARBA00022714"/>
    </source>
</evidence>
<feature type="signal peptide" evidence="3">
    <location>
        <begin position="1"/>
        <end position="16"/>
    </location>
</feature>
<feature type="chain" id="PRO_5035284029" description="PDZ domain-containing protein" evidence="3">
    <location>
        <begin position="17"/>
        <end position="220"/>
    </location>
</feature>
<protein>
    <recommendedName>
        <fullName evidence="4">PDZ domain-containing protein</fullName>
    </recommendedName>
</protein>